<reference evidence="3 4" key="1">
    <citation type="submission" date="2016-09" db="EMBL/GenBank/DDBJ databases">
        <title>Draft genome sequence of the soil isolate, Lysinibacillus fusiformis M5, a potential hypoxanthine producer.</title>
        <authorList>
            <person name="Gallegos-Monterrosa R."/>
            <person name="Maroti G."/>
            <person name="Balint B."/>
            <person name="Kovacs A.T."/>
        </authorList>
    </citation>
    <scope>NUCLEOTIDE SEQUENCE [LARGE SCALE GENOMIC DNA]</scope>
    <source>
        <strain evidence="3 4">M5</strain>
    </source>
</reference>
<evidence type="ECO:0000313" key="3">
    <source>
        <dbReference type="EMBL" id="ODV56823.1"/>
    </source>
</evidence>
<dbReference type="AlphaFoldDB" id="A0A1E4R8Q3"/>
<evidence type="ECO:0000313" key="4">
    <source>
        <dbReference type="Proteomes" id="UP000094784"/>
    </source>
</evidence>
<dbReference type="Gene3D" id="3.30.530.20">
    <property type="match status" value="1"/>
</dbReference>
<feature type="domain" description="Activator of Hsp90 ATPase homologue 1/2-like C-terminal" evidence="2">
    <location>
        <begin position="27"/>
        <end position="134"/>
    </location>
</feature>
<evidence type="ECO:0000256" key="1">
    <source>
        <dbReference type="ARBA" id="ARBA00006817"/>
    </source>
</evidence>
<protein>
    <submittedName>
        <fullName evidence="3">ATPase</fullName>
    </submittedName>
</protein>
<organism evidence="3 4">
    <name type="scientific">Lysinibacillus fusiformis</name>
    <dbReference type="NCBI Taxonomy" id="28031"/>
    <lineage>
        <taxon>Bacteria</taxon>
        <taxon>Bacillati</taxon>
        <taxon>Bacillota</taxon>
        <taxon>Bacilli</taxon>
        <taxon>Bacillales</taxon>
        <taxon>Bacillaceae</taxon>
        <taxon>Lysinibacillus</taxon>
    </lineage>
</organism>
<dbReference type="SUPFAM" id="SSF55961">
    <property type="entry name" value="Bet v1-like"/>
    <property type="match status" value="1"/>
</dbReference>
<dbReference type="OrthoDB" id="4549061at2"/>
<sequence>MESHKSIGLTKTVGYQVGVRRTFPISQQQAWSLITGEEGLIAWLGGGENIIIEPGHQYRTLVGTGEIRIVKPLLQLRLTWQKEGWQRPSTVQIRILSNENNKTTISFHQEHLADQQIREEMKRYWESRLVSIEESIQKM</sequence>
<dbReference type="InterPro" id="IPR023393">
    <property type="entry name" value="START-like_dom_sf"/>
</dbReference>
<evidence type="ECO:0000259" key="2">
    <source>
        <dbReference type="Pfam" id="PF08327"/>
    </source>
</evidence>
<dbReference type="RefSeq" id="WP_069481805.1">
    <property type="nucleotide sequence ID" value="NZ_KV766182.1"/>
</dbReference>
<accession>A0A1E4R8Q3</accession>
<dbReference type="Proteomes" id="UP000094784">
    <property type="component" value="Unassembled WGS sequence"/>
</dbReference>
<dbReference type="EMBL" id="MECQ01000001">
    <property type="protein sequence ID" value="ODV56823.1"/>
    <property type="molecule type" value="Genomic_DNA"/>
</dbReference>
<proteinExistence type="inferred from homology"/>
<gene>
    <name evidence="3" type="ORF">BG258_13415</name>
</gene>
<dbReference type="Pfam" id="PF08327">
    <property type="entry name" value="AHSA1"/>
    <property type="match status" value="1"/>
</dbReference>
<dbReference type="InterPro" id="IPR013538">
    <property type="entry name" value="ASHA1/2-like_C"/>
</dbReference>
<name>A0A1E4R8Q3_9BACI</name>
<comment type="caution">
    <text evidence="3">The sequence shown here is derived from an EMBL/GenBank/DDBJ whole genome shotgun (WGS) entry which is preliminary data.</text>
</comment>
<comment type="similarity">
    <text evidence="1">Belongs to the AHA1 family.</text>
</comment>